<evidence type="ECO:0000313" key="4">
    <source>
        <dbReference type="Proteomes" id="UP000766570"/>
    </source>
</evidence>
<accession>A0ABS4WHL2</accession>
<dbReference type="RefSeq" id="WP_209909682.1">
    <property type="nucleotide sequence ID" value="NZ_JAGIOE010000001.1"/>
</dbReference>
<sequence>MDQHPMDPRHPVSPAPRRPRTRVRVLAASAVVAVAAATLGTGVYLNRESPTWQRILGTEPVIEVPPKATDELPVLLDSVDYMLEHPATSTGAKTTAALQGARSMLAGHVELLTPGALAAAAASASAASGTGAQSSAAPPSAVPALTPAEFSSRLAAAGNGLLHEALTAPEQEARRLSGAGFELVLQARTVLSAAGAPQAAIDALPTPATELAAQAAAPSSTVSPASASSSAAPAAGPTVDMVAAAKMPEFTFSACPATVPADSKGTGSTDSGQLLGEVIDAAYRMGYAYDVAGARTSAGLRTAAWNRSEVLVEFAEALEKQLDAAHDCEPLRQPAYQLPADAVANPMDAARSGEAQLALLLRDAAAGQAGEPRAYLFNAAWAQGLRARQVTGTVPDFTAVAGAPKPADESPSAG</sequence>
<feature type="transmembrane region" description="Helical" evidence="2">
    <location>
        <begin position="25"/>
        <end position="45"/>
    </location>
</feature>
<gene>
    <name evidence="3" type="ORF">JOF46_003597</name>
</gene>
<keyword evidence="2" id="KW-0812">Transmembrane</keyword>
<name>A0ABS4WHL2_9MICC</name>
<feature type="compositionally biased region" description="Basic and acidic residues" evidence="1">
    <location>
        <begin position="1"/>
        <end position="10"/>
    </location>
</feature>
<feature type="region of interest" description="Disordered" evidence="1">
    <location>
        <begin position="1"/>
        <end position="20"/>
    </location>
</feature>
<organism evidence="3 4">
    <name type="scientific">Paeniglutamicibacter psychrophenolicus</name>
    <dbReference type="NCBI Taxonomy" id="257454"/>
    <lineage>
        <taxon>Bacteria</taxon>
        <taxon>Bacillati</taxon>
        <taxon>Actinomycetota</taxon>
        <taxon>Actinomycetes</taxon>
        <taxon>Micrococcales</taxon>
        <taxon>Micrococcaceae</taxon>
        <taxon>Paeniglutamicibacter</taxon>
    </lineage>
</organism>
<protein>
    <recommendedName>
        <fullName evidence="5">DUF4439 domain-containing protein</fullName>
    </recommendedName>
</protein>
<keyword evidence="4" id="KW-1185">Reference proteome</keyword>
<keyword evidence="2" id="KW-0472">Membrane</keyword>
<dbReference type="EMBL" id="JAGIOE010000001">
    <property type="protein sequence ID" value="MBP2375685.1"/>
    <property type="molecule type" value="Genomic_DNA"/>
</dbReference>
<evidence type="ECO:0000313" key="3">
    <source>
        <dbReference type="EMBL" id="MBP2375685.1"/>
    </source>
</evidence>
<evidence type="ECO:0000256" key="1">
    <source>
        <dbReference type="SAM" id="MobiDB-lite"/>
    </source>
</evidence>
<proteinExistence type="predicted"/>
<keyword evidence="2" id="KW-1133">Transmembrane helix</keyword>
<comment type="caution">
    <text evidence="3">The sequence shown here is derived from an EMBL/GenBank/DDBJ whole genome shotgun (WGS) entry which is preliminary data.</text>
</comment>
<reference evidence="3 4" key="1">
    <citation type="submission" date="2021-03" db="EMBL/GenBank/DDBJ databases">
        <title>Sequencing the genomes of 1000 actinobacteria strains.</title>
        <authorList>
            <person name="Klenk H.-P."/>
        </authorList>
    </citation>
    <scope>NUCLEOTIDE SEQUENCE [LARGE SCALE GENOMIC DNA]</scope>
    <source>
        <strain evidence="3 4">DSM 15454</strain>
    </source>
</reference>
<evidence type="ECO:0000256" key="2">
    <source>
        <dbReference type="SAM" id="Phobius"/>
    </source>
</evidence>
<dbReference type="Gene3D" id="1.20.1260.10">
    <property type="match status" value="1"/>
</dbReference>
<dbReference type="InterPro" id="IPR012347">
    <property type="entry name" value="Ferritin-like"/>
</dbReference>
<evidence type="ECO:0008006" key="5">
    <source>
        <dbReference type="Google" id="ProtNLM"/>
    </source>
</evidence>
<dbReference type="Proteomes" id="UP000766570">
    <property type="component" value="Unassembled WGS sequence"/>
</dbReference>